<keyword evidence="2" id="KW-1185">Reference proteome</keyword>
<dbReference type="SUPFAM" id="SSF50494">
    <property type="entry name" value="Trypsin-like serine proteases"/>
    <property type="match status" value="1"/>
</dbReference>
<reference evidence="2" key="1">
    <citation type="submission" date="2017-11" db="EMBL/GenBank/DDBJ databases">
        <authorList>
            <person name="Wibberg D."/>
        </authorList>
    </citation>
    <scope>NUCLEOTIDE SEQUENCE [LARGE SCALE GENOMIC DNA]</scope>
</reference>
<dbReference type="Proteomes" id="UP000235464">
    <property type="component" value="Chromosome I"/>
</dbReference>
<dbReference type="InterPro" id="IPR043504">
    <property type="entry name" value="Peptidase_S1_PA_chymotrypsin"/>
</dbReference>
<proteinExistence type="predicted"/>
<dbReference type="Gene3D" id="2.40.10.10">
    <property type="entry name" value="Trypsin-like serine proteases"/>
    <property type="match status" value="1"/>
</dbReference>
<evidence type="ECO:0000313" key="2">
    <source>
        <dbReference type="Proteomes" id="UP000235464"/>
    </source>
</evidence>
<dbReference type="InterPro" id="IPR009003">
    <property type="entry name" value="Peptidase_S1_PA"/>
</dbReference>
<dbReference type="AlphaFoldDB" id="A0A2N9B028"/>
<dbReference type="EMBL" id="LT963352">
    <property type="protein sequence ID" value="SOR76680.1"/>
    <property type="molecule type" value="Genomic_DNA"/>
</dbReference>
<sequence length="104" mass="11354">MPAIDGTQGYRPPWVPHEFLPRLVPFQTAEHPGRVYMEPKAVEAERLTYPWRTNGLVITNGRPAGSGVLVGPNLMLTASHCSVGLESLEYGIRARLPAGASAFR</sequence>
<organism evidence="1 2">
    <name type="scientific">Streptomyces chartreusis NRRL 3882</name>
    <dbReference type="NCBI Taxonomy" id="1079985"/>
    <lineage>
        <taxon>Bacteria</taxon>
        <taxon>Bacillati</taxon>
        <taxon>Actinomycetota</taxon>
        <taxon>Actinomycetes</taxon>
        <taxon>Kitasatosporales</taxon>
        <taxon>Streptomycetaceae</taxon>
        <taxon>Streptomyces</taxon>
    </lineage>
</organism>
<accession>A0A2N9B028</accession>
<gene>
    <name evidence="1" type="ORF">SCNRRL3882_0163</name>
</gene>
<protein>
    <submittedName>
        <fullName evidence="1">V8-like Glu-specific endopeptidase</fullName>
    </submittedName>
</protein>
<evidence type="ECO:0000313" key="1">
    <source>
        <dbReference type="EMBL" id="SOR76680.1"/>
    </source>
</evidence>
<name>A0A2N9B028_STRCX</name>